<gene>
    <name evidence="2" type="ORF">SAMN05421880_1448</name>
</gene>
<evidence type="ECO:0000313" key="2">
    <source>
        <dbReference type="EMBL" id="SFM87672.1"/>
    </source>
</evidence>
<evidence type="ECO:0000256" key="1">
    <source>
        <dbReference type="SAM" id="Phobius"/>
    </source>
</evidence>
<keyword evidence="1" id="KW-1133">Transmembrane helix</keyword>
<organism evidence="2 3">
    <name type="scientific">Nitrosomonas nitrosa</name>
    <dbReference type="NCBI Taxonomy" id="52442"/>
    <lineage>
        <taxon>Bacteria</taxon>
        <taxon>Pseudomonadati</taxon>
        <taxon>Pseudomonadota</taxon>
        <taxon>Betaproteobacteria</taxon>
        <taxon>Nitrosomonadales</taxon>
        <taxon>Nitrosomonadaceae</taxon>
        <taxon>Nitrosomonas</taxon>
    </lineage>
</organism>
<dbReference type="RefSeq" id="WP_090672374.1">
    <property type="nucleotide sequence ID" value="NZ_FOUF01000044.1"/>
</dbReference>
<keyword evidence="3" id="KW-1185">Reference proteome</keyword>
<dbReference type="STRING" id="52442.SAMN05421880_1448"/>
<feature type="transmembrane region" description="Helical" evidence="1">
    <location>
        <begin position="12"/>
        <end position="32"/>
    </location>
</feature>
<reference evidence="2 3" key="1">
    <citation type="submission" date="2016-10" db="EMBL/GenBank/DDBJ databases">
        <authorList>
            <person name="de Groot N.N."/>
        </authorList>
    </citation>
    <scope>NUCLEOTIDE SEQUENCE [LARGE SCALE GENOMIC DNA]</scope>
    <source>
        <strain evidence="2 3">Nm146</strain>
    </source>
</reference>
<accession>A0A1I4UFB7</accession>
<feature type="transmembrane region" description="Helical" evidence="1">
    <location>
        <begin position="156"/>
        <end position="180"/>
    </location>
</feature>
<evidence type="ECO:0000313" key="3">
    <source>
        <dbReference type="Proteomes" id="UP000199561"/>
    </source>
</evidence>
<dbReference type="AlphaFoldDB" id="A0A1I4UFB7"/>
<name>A0A1I4UFB7_9PROT</name>
<dbReference type="InterPro" id="IPR005625">
    <property type="entry name" value="PepSY-ass_TM"/>
</dbReference>
<feature type="transmembrane region" description="Helical" evidence="1">
    <location>
        <begin position="392"/>
        <end position="413"/>
    </location>
</feature>
<protein>
    <submittedName>
        <fullName evidence="2">Uncharacterized iron-regulated membrane protein</fullName>
    </submittedName>
</protein>
<keyword evidence="1" id="KW-0472">Membrane</keyword>
<dbReference type="Pfam" id="PF03929">
    <property type="entry name" value="PepSY_TM"/>
    <property type="match status" value="1"/>
</dbReference>
<keyword evidence="1" id="KW-0812">Transmembrane</keyword>
<proteinExistence type="predicted"/>
<dbReference type="Proteomes" id="UP000199561">
    <property type="component" value="Unassembled WGS sequence"/>
</dbReference>
<dbReference type="PANTHER" id="PTHR34219">
    <property type="entry name" value="IRON-REGULATED INNER MEMBRANE PROTEIN-RELATED"/>
    <property type="match status" value="1"/>
</dbReference>
<sequence length="444" mass="50415">MRAFWTVVHRWVGLITAGFLFLTGITGAVISWDHELDDWLNPHLVEAHTQGSAQSPLLLAEQIEARYPEIAVRSLPLFVEEGESLVFGVAPRVDPVTQKLFEPGFNQVFVDPVSGEELGKREWGAVWPISKETFVSFLYKLHYTLHLPEMWGIDRWGIWLLGIIAILWTFDCFVGAYLTLPARKRPQLKAGDRQASDDALADDMVIVSKSFWQRWQPAWKIRMGAGPYKLNFDLHRAVSLWTWGILFIVAFTAFSLNLFREVFHPMMNTFSQVTPTPFDQRERTPKHEPVTPELSFVEVIAIARADAQARGWEEPAGSVFYAQNFGIYGVQFFHPEADHGVGGVGHKRLYYDAVDGRYLGDRQPWKGTAADIFIQAQFPLHSGRILGLPGRILISVLGLVVAMLSVTGVYIWWKKRIARSKQLARADPAATRRVELLFSAQRRD</sequence>
<dbReference type="EMBL" id="FOUF01000044">
    <property type="protein sequence ID" value="SFM87672.1"/>
    <property type="molecule type" value="Genomic_DNA"/>
</dbReference>
<dbReference type="PANTHER" id="PTHR34219:SF5">
    <property type="entry name" value="BLR4505 PROTEIN"/>
    <property type="match status" value="1"/>
</dbReference>
<feature type="transmembrane region" description="Helical" evidence="1">
    <location>
        <begin position="238"/>
        <end position="259"/>
    </location>
</feature>